<dbReference type="Pfam" id="PF01078">
    <property type="entry name" value="Mg_chelatase"/>
    <property type="match status" value="1"/>
</dbReference>
<dbReference type="SUPFAM" id="SSF54211">
    <property type="entry name" value="Ribosomal protein S5 domain 2-like"/>
    <property type="match status" value="1"/>
</dbReference>
<dbReference type="AlphaFoldDB" id="A0A5D6W8B3"/>
<dbReference type="Pfam" id="PF13335">
    <property type="entry name" value="Mg_chelatase_C"/>
    <property type="match status" value="1"/>
</dbReference>
<dbReference type="GO" id="GO:0005524">
    <property type="term" value="F:ATP binding"/>
    <property type="evidence" value="ECO:0007669"/>
    <property type="project" value="UniProtKB-KW"/>
</dbReference>
<evidence type="ECO:0000256" key="1">
    <source>
        <dbReference type="ARBA" id="ARBA00006354"/>
    </source>
</evidence>
<evidence type="ECO:0000313" key="5">
    <source>
        <dbReference type="EMBL" id="TYZ22964.1"/>
    </source>
</evidence>
<feature type="domain" description="AAA+ ATPase" evidence="4">
    <location>
        <begin position="211"/>
        <end position="394"/>
    </location>
</feature>
<dbReference type="InterPro" id="IPR000523">
    <property type="entry name" value="Mg_chelatse_chII-like_cat_dom"/>
</dbReference>
<dbReference type="Gene3D" id="3.30.230.10">
    <property type="match status" value="1"/>
</dbReference>
<organism evidence="5 6">
    <name type="scientific">Selenomonas ruminis</name>
    <dbReference type="NCBI Taxonomy" id="2593411"/>
    <lineage>
        <taxon>Bacteria</taxon>
        <taxon>Bacillati</taxon>
        <taxon>Bacillota</taxon>
        <taxon>Negativicutes</taxon>
        <taxon>Selenomonadales</taxon>
        <taxon>Selenomonadaceae</taxon>
        <taxon>Selenomonas</taxon>
    </lineage>
</organism>
<dbReference type="InterPro" id="IPR004482">
    <property type="entry name" value="Mg_chelat-rel"/>
</dbReference>
<dbReference type="RefSeq" id="WP_149171358.1">
    <property type="nucleotide sequence ID" value="NZ_VTOY01000004.1"/>
</dbReference>
<reference evidence="5 6" key="1">
    <citation type="submission" date="2019-08" db="EMBL/GenBank/DDBJ databases">
        <title>Selenomonas sp. mPRGC5 and Selenomonas sp. mPRGC8 isolated from ruminal fluid of dairy goat (Capra hircus).</title>
        <authorList>
            <person name="Poothong S."/>
            <person name="Nuengjamnong C."/>
            <person name="Tanasupawat S."/>
        </authorList>
    </citation>
    <scope>NUCLEOTIDE SEQUENCE [LARGE SCALE GENOMIC DNA]</scope>
    <source>
        <strain evidence="6">mPRGC5</strain>
    </source>
</reference>
<dbReference type="InterPro" id="IPR027417">
    <property type="entry name" value="P-loop_NTPase"/>
</dbReference>
<dbReference type="Pfam" id="PF13541">
    <property type="entry name" value="ChlI"/>
    <property type="match status" value="1"/>
</dbReference>
<accession>A0A5D6W8B3</accession>
<dbReference type="InterPro" id="IPR003593">
    <property type="entry name" value="AAA+_ATPase"/>
</dbReference>
<dbReference type="SMART" id="SM00382">
    <property type="entry name" value="AAA"/>
    <property type="match status" value="1"/>
</dbReference>
<evidence type="ECO:0000256" key="2">
    <source>
        <dbReference type="ARBA" id="ARBA00022741"/>
    </source>
</evidence>
<proteinExistence type="inferred from homology"/>
<dbReference type="PANTHER" id="PTHR32039:SF7">
    <property type="entry name" value="COMPETENCE PROTEIN COMM"/>
    <property type="match status" value="1"/>
</dbReference>
<keyword evidence="3" id="KW-0067">ATP-binding</keyword>
<dbReference type="EMBL" id="VTOY01000004">
    <property type="protein sequence ID" value="TYZ22964.1"/>
    <property type="molecule type" value="Genomic_DNA"/>
</dbReference>
<dbReference type="Proteomes" id="UP000323646">
    <property type="component" value="Unassembled WGS sequence"/>
</dbReference>
<name>A0A5D6W8B3_9FIRM</name>
<keyword evidence="2" id="KW-0547">Nucleotide-binding</keyword>
<sequence length="508" mass="55295">MFARTYGATTLGVDGLIIDVEVDSAAGLPGFNIVGLPDTSVKESRERVRTAIRNSGIRLRQENVTINLAPAAIRKDGSGLDLPIAVGLLAAYGAVPPSLLDKSLFVAELSLEGECRGVHGILPMVMQARQRGLSDIFVAKENANEALLVDGIHVYALDNLLQLVQFLNGGEAMEPAREEPIAAEPETIVDDFADVQGQYQAKRALEIAAAGGHNVLMVGVPGAGKTMLARRVSTILPKLSKDEALEVTKIYSIAGLLPRNSGLMTKRPFRSPHHTASMTAMVGGGSVPRPGEVTLAHHGVLFLDELPEFSKKTLEVLREPIEDQQITVARIHATITYPASFILITSLNPCPCGFLGDPDHDCSCTPAEIKRYMRRISGPLLDRIDIHIRVARVKYEELSSKQKAESSAVIRQRVEKARELQRKRLKPYGLFCNAQMSHAIIRKECPLPPEAQKLLEQAFSRLMLSARSYDRIIKVARTIADLAGAQEISAVHIAEAIQLRNDIGLAVD</sequence>
<comment type="caution">
    <text evidence="5">The sequence shown here is derived from an EMBL/GenBank/DDBJ whole genome shotgun (WGS) entry which is preliminary data.</text>
</comment>
<dbReference type="OrthoDB" id="9813147at2"/>
<dbReference type="PRINTS" id="PR01657">
    <property type="entry name" value="MCMFAMILY"/>
</dbReference>
<dbReference type="Gene3D" id="3.40.50.300">
    <property type="entry name" value="P-loop containing nucleotide triphosphate hydrolases"/>
    <property type="match status" value="1"/>
</dbReference>
<dbReference type="NCBIfam" id="TIGR00368">
    <property type="entry name" value="YifB family Mg chelatase-like AAA ATPase"/>
    <property type="match status" value="1"/>
</dbReference>
<dbReference type="InterPro" id="IPR001208">
    <property type="entry name" value="MCM_dom"/>
</dbReference>
<evidence type="ECO:0000313" key="6">
    <source>
        <dbReference type="Proteomes" id="UP000323646"/>
    </source>
</evidence>
<comment type="similarity">
    <text evidence="1">Belongs to the Mg-chelatase subunits D/I family. ComM subfamily.</text>
</comment>
<protein>
    <submittedName>
        <fullName evidence="5">YifB family Mg chelatase-like AAA ATPase</fullName>
    </submittedName>
</protein>
<dbReference type="GO" id="GO:0003677">
    <property type="term" value="F:DNA binding"/>
    <property type="evidence" value="ECO:0007669"/>
    <property type="project" value="InterPro"/>
</dbReference>
<dbReference type="SUPFAM" id="SSF52540">
    <property type="entry name" value="P-loop containing nucleoside triphosphate hydrolases"/>
    <property type="match status" value="1"/>
</dbReference>
<evidence type="ECO:0000259" key="4">
    <source>
        <dbReference type="SMART" id="SM00382"/>
    </source>
</evidence>
<keyword evidence="6" id="KW-1185">Reference proteome</keyword>
<dbReference type="InterPro" id="IPR025158">
    <property type="entry name" value="Mg_chelat-rel_C"/>
</dbReference>
<dbReference type="InterPro" id="IPR020568">
    <property type="entry name" value="Ribosomal_Su5_D2-typ_SF"/>
</dbReference>
<dbReference type="InterPro" id="IPR045006">
    <property type="entry name" value="CHLI-like"/>
</dbReference>
<dbReference type="PANTHER" id="PTHR32039">
    <property type="entry name" value="MAGNESIUM-CHELATASE SUBUNIT CHLI"/>
    <property type="match status" value="1"/>
</dbReference>
<evidence type="ECO:0000256" key="3">
    <source>
        <dbReference type="ARBA" id="ARBA00022840"/>
    </source>
</evidence>
<gene>
    <name evidence="5" type="ORF">FZ040_07025</name>
</gene>
<dbReference type="InterPro" id="IPR014721">
    <property type="entry name" value="Ribsml_uS5_D2-typ_fold_subgr"/>
</dbReference>